<accession>A0A967CBS9</accession>
<comment type="caution">
    <text evidence="1">The sequence shown here is derived from an EMBL/GenBank/DDBJ whole genome shotgun (WGS) entry which is preliminary data.</text>
</comment>
<reference evidence="1" key="1">
    <citation type="submission" date="2020-03" db="EMBL/GenBank/DDBJ databases">
        <title>Genome of Pelagibius litoralis DSM 21314T.</title>
        <authorList>
            <person name="Wang G."/>
        </authorList>
    </citation>
    <scope>NUCLEOTIDE SEQUENCE</scope>
    <source>
        <strain evidence="1">DSM 21314</strain>
    </source>
</reference>
<evidence type="ECO:0000313" key="2">
    <source>
        <dbReference type="Proteomes" id="UP000761264"/>
    </source>
</evidence>
<gene>
    <name evidence="1" type="ORF">HBA54_07545</name>
</gene>
<sequence length="201" mass="23259">MTKEISDGFKWPSKGDRLLRAENDWDKSVTFAEHDIARDVHIWDGYMRAGAVLVEQCQLSKDRVDRHELIYPILFCYRHGLELAMKWIIGQYGGWAGIQIDDYLHHDLWKLWTACKKVMVEVGSAEEIDGLHATEQVVRDFHELDKGSFSFRYSRDLNGMTIRLPDVPFDLANIKEVMEAVNNLFTGADGQLDYNTGSFEW</sequence>
<dbReference type="AlphaFoldDB" id="A0A967CBS9"/>
<name>A0A967CBS9_9PROT</name>
<keyword evidence="2" id="KW-1185">Reference proteome</keyword>
<dbReference type="EMBL" id="JAAQPH010000004">
    <property type="protein sequence ID" value="NIA68444.1"/>
    <property type="molecule type" value="Genomic_DNA"/>
</dbReference>
<evidence type="ECO:0000313" key="1">
    <source>
        <dbReference type="EMBL" id="NIA68444.1"/>
    </source>
</evidence>
<dbReference type="Proteomes" id="UP000761264">
    <property type="component" value="Unassembled WGS sequence"/>
</dbReference>
<proteinExistence type="predicted"/>
<organism evidence="1 2">
    <name type="scientific">Pelagibius litoralis</name>
    <dbReference type="NCBI Taxonomy" id="374515"/>
    <lineage>
        <taxon>Bacteria</taxon>
        <taxon>Pseudomonadati</taxon>
        <taxon>Pseudomonadota</taxon>
        <taxon>Alphaproteobacteria</taxon>
        <taxon>Rhodospirillales</taxon>
        <taxon>Rhodovibrionaceae</taxon>
        <taxon>Pelagibius</taxon>
    </lineage>
</organism>
<dbReference type="RefSeq" id="WP_167223008.1">
    <property type="nucleotide sequence ID" value="NZ_JAAQPH010000004.1"/>
</dbReference>
<protein>
    <recommendedName>
        <fullName evidence="3">HEPN domain-containing protein</fullName>
    </recommendedName>
</protein>
<evidence type="ECO:0008006" key="3">
    <source>
        <dbReference type="Google" id="ProtNLM"/>
    </source>
</evidence>